<name>A0A8C5SKD3_LATLA</name>
<evidence type="ECO:0000313" key="3">
    <source>
        <dbReference type="Proteomes" id="UP000694406"/>
    </source>
</evidence>
<feature type="compositionally biased region" description="Basic residues" evidence="1">
    <location>
        <begin position="1"/>
        <end position="10"/>
    </location>
</feature>
<reference evidence="2" key="1">
    <citation type="submission" date="2025-08" db="UniProtKB">
        <authorList>
            <consortium name="Ensembl"/>
        </authorList>
    </citation>
    <scope>IDENTIFICATION</scope>
</reference>
<evidence type="ECO:0000313" key="2">
    <source>
        <dbReference type="Ensembl" id="ENSLLTP00000019868.1"/>
    </source>
</evidence>
<accession>A0A8C5SKD3</accession>
<dbReference type="AlphaFoldDB" id="A0A8C5SKD3"/>
<sequence>MHRAHRGRKTGNKDTPPFPSQQPITAQIASRRDQLSSTNQPQFFVLASLLQLAIQIDEIEGLKNALQESIRTKEEDFQVYQDTVGQVKEIFLHALKQHTQEKN</sequence>
<dbReference type="Proteomes" id="UP000694406">
    <property type="component" value="Unplaced"/>
</dbReference>
<reference evidence="2" key="2">
    <citation type="submission" date="2025-09" db="UniProtKB">
        <authorList>
            <consortium name="Ensembl"/>
        </authorList>
    </citation>
    <scope>IDENTIFICATION</scope>
</reference>
<keyword evidence="3" id="KW-1185">Reference proteome</keyword>
<organism evidence="2 3">
    <name type="scientific">Laticauda laticaudata</name>
    <name type="common">Blue-ringed sea krait</name>
    <name type="synonym">Blue-lipped sea krait</name>
    <dbReference type="NCBI Taxonomy" id="8630"/>
    <lineage>
        <taxon>Eukaryota</taxon>
        <taxon>Metazoa</taxon>
        <taxon>Chordata</taxon>
        <taxon>Craniata</taxon>
        <taxon>Vertebrata</taxon>
        <taxon>Euteleostomi</taxon>
        <taxon>Lepidosauria</taxon>
        <taxon>Squamata</taxon>
        <taxon>Bifurcata</taxon>
        <taxon>Unidentata</taxon>
        <taxon>Episquamata</taxon>
        <taxon>Toxicofera</taxon>
        <taxon>Serpentes</taxon>
        <taxon>Colubroidea</taxon>
        <taxon>Elapidae</taxon>
        <taxon>Laticaudinae</taxon>
        <taxon>Laticauda</taxon>
    </lineage>
</organism>
<feature type="region of interest" description="Disordered" evidence="1">
    <location>
        <begin position="1"/>
        <end position="35"/>
    </location>
</feature>
<protein>
    <submittedName>
        <fullName evidence="2">Uncharacterized protein</fullName>
    </submittedName>
</protein>
<proteinExistence type="predicted"/>
<dbReference type="Ensembl" id="ENSLLTT00000020605.1">
    <property type="protein sequence ID" value="ENSLLTP00000019868.1"/>
    <property type="gene ID" value="ENSLLTG00000014921.1"/>
</dbReference>
<evidence type="ECO:0000256" key="1">
    <source>
        <dbReference type="SAM" id="MobiDB-lite"/>
    </source>
</evidence>